<keyword evidence="3" id="KW-1185">Reference proteome</keyword>
<organism evidence="2 3">
    <name type="scientific">Marasmiellus scandens</name>
    <dbReference type="NCBI Taxonomy" id="2682957"/>
    <lineage>
        <taxon>Eukaryota</taxon>
        <taxon>Fungi</taxon>
        <taxon>Dikarya</taxon>
        <taxon>Basidiomycota</taxon>
        <taxon>Agaricomycotina</taxon>
        <taxon>Agaricomycetes</taxon>
        <taxon>Agaricomycetidae</taxon>
        <taxon>Agaricales</taxon>
        <taxon>Marasmiineae</taxon>
        <taxon>Omphalotaceae</taxon>
        <taxon>Marasmiellus</taxon>
    </lineage>
</organism>
<dbReference type="EMBL" id="JBANRG010000092">
    <property type="protein sequence ID" value="KAK7436621.1"/>
    <property type="molecule type" value="Genomic_DNA"/>
</dbReference>
<evidence type="ECO:0000256" key="1">
    <source>
        <dbReference type="SAM" id="MobiDB-lite"/>
    </source>
</evidence>
<gene>
    <name evidence="2" type="ORF">VKT23_019028</name>
</gene>
<feature type="compositionally biased region" description="Basic residues" evidence="1">
    <location>
        <begin position="382"/>
        <end position="391"/>
    </location>
</feature>
<sequence length="391" mass="44018">MRMLVRKPLELLKQQEEDFSQTPLEFHSTMFWEKTRMALPYTVVSEEQIQLKGVGHVNRTGRRYYNHFDNWCQDEIVEYALELGTRTSFPTPAVLSTRIETSEVFGIIPIPEQTAKDYQIKTISGSVVIGVPKYCDTPSHLRIHLNTAPLSPYIFLKQQQRTAHAVVPIHTKAEYKLFNEFIRSTQISNPGKSATKSVNFGRMASEWNVHVNELYISSQASDQSTSIYYKLPEQLEQHYKVWLAYMAENATLFNSESIRQAATQILNDPTRYSTTLPPIPTPITQKPDLKGKGKASEVTGVHSRISAEIPQDIEMHDAAGSDIEMLDIDVAETQVSVRDVQEMITSSNQTIFSSGLPMQAEASSSAQATIEPSKKKDDSQHSKAKRSCAAC</sequence>
<reference evidence="2 3" key="1">
    <citation type="submission" date="2024-01" db="EMBL/GenBank/DDBJ databases">
        <title>A draft genome for the cacao thread blight pathogen Marasmiellus scandens.</title>
        <authorList>
            <person name="Baruah I.K."/>
            <person name="Leung J."/>
            <person name="Bukari Y."/>
            <person name="Amoako-Attah I."/>
            <person name="Meinhardt L.W."/>
            <person name="Bailey B.A."/>
            <person name="Cohen S.P."/>
        </authorList>
    </citation>
    <scope>NUCLEOTIDE SEQUENCE [LARGE SCALE GENOMIC DNA]</scope>
    <source>
        <strain evidence="2 3">GH-19</strain>
    </source>
</reference>
<comment type="caution">
    <text evidence="2">The sequence shown here is derived from an EMBL/GenBank/DDBJ whole genome shotgun (WGS) entry which is preliminary data.</text>
</comment>
<dbReference type="Proteomes" id="UP001498398">
    <property type="component" value="Unassembled WGS sequence"/>
</dbReference>
<proteinExistence type="predicted"/>
<feature type="compositionally biased region" description="Basic and acidic residues" evidence="1">
    <location>
        <begin position="372"/>
        <end position="381"/>
    </location>
</feature>
<name>A0ABR1IPN3_9AGAR</name>
<feature type="compositionally biased region" description="Polar residues" evidence="1">
    <location>
        <begin position="361"/>
        <end position="370"/>
    </location>
</feature>
<evidence type="ECO:0000313" key="2">
    <source>
        <dbReference type="EMBL" id="KAK7436621.1"/>
    </source>
</evidence>
<feature type="region of interest" description="Disordered" evidence="1">
    <location>
        <begin position="355"/>
        <end position="391"/>
    </location>
</feature>
<accession>A0ABR1IPN3</accession>
<evidence type="ECO:0000313" key="3">
    <source>
        <dbReference type="Proteomes" id="UP001498398"/>
    </source>
</evidence>
<protein>
    <submittedName>
        <fullName evidence="2">Uncharacterized protein</fullName>
    </submittedName>
</protein>